<organism evidence="1 2">
    <name type="scientific">Dreissena polymorpha</name>
    <name type="common">Zebra mussel</name>
    <name type="synonym">Mytilus polymorpha</name>
    <dbReference type="NCBI Taxonomy" id="45954"/>
    <lineage>
        <taxon>Eukaryota</taxon>
        <taxon>Metazoa</taxon>
        <taxon>Spiralia</taxon>
        <taxon>Lophotrochozoa</taxon>
        <taxon>Mollusca</taxon>
        <taxon>Bivalvia</taxon>
        <taxon>Autobranchia</taxon>
        <taxon>Heteroconchia</taxon>
        <taxon>Euheterodonta</taxon>
        <taxon>Imparidentia</taxon>
        <taxon>Neoheterodontei</taxon>
        <taxon>Myida</taxon>
        <taxon>Dreissenoidea</taxon>
        <taxon>Dreissenidae</taxon>
        <taxon>Dreissena</taxon>
    </lineage>
</organism>
<gene>
    <name evidence="1" type="ORF">DPMN_115942</name>
</gene>
<dbReference type="EMBL" id="JAIWYP010000004">
    <property type="protein sequence ID" value="KAH3842447.1"/>
    <property type="molecule type" value="Genomic_DNA"/>
</dbReference>
<proteinExistence type="predicted"/>
<reference evidence="1" key="2">
    <citation type="submission" date="2020-11" db="EMBL/GenBank/DDBJ databases">
        <authorList>
            <person name="McCartney M.A."/>
            <person name="Auch B."/>
            <person name="Kono T."/>
            <person name="Mallez S."/>
            <person name="Becker A."/>
            <person name="Gohl D.M."/>
            <person name="Silverstein K.A.T."/>
            <person name="Koren S."/>
            <person name="Bechman K.B."/>
            <person name="Herman A."/>
            <person name="Abrahante J.E."/>
            <person name="Garbe J."/>
        </authorList>
    </citation>
    <scope>NUCLEOTIDE SEQUENCE</scope>
    <source>
        <strain evidence="1">Duluth1</strain>
        <tissue evidence="1">Whole animal</tissue>
    </source>
</reference>
<dbReference type="AlphaFoldDB" id="A0A9D4QTU6"/>
<protein>
    <submittedName>
        <fullName evidence="1">Uncharacterized protein</fullName>
    </submittedName>
</protein>
<reference evidence="1" key="1">
    <citation type="journal article" date="2019" name="bioRxiv">
        <title>The Genome of the Zebra Mussel, Dreissena polymorpha: A Resource for Invasive Species Research.</title>
        <authorList>
            <person name="McCartney M.A."/>
            <person name="Auch B."/>
            <person name="Kono T."/>
            <person name="Mallez S."/>
            <person name="Zhang Y."/>
            <person name="Obille A."/>
            <person name="Becker A."/>
            <person name="Abrahante J.E."/>
            <person name="Garbe J."/>
            <person name="Badalamenti J.P."/>
            <person name="Herman A."/>
            <person name="Mangelson H."/>
            <person name="Liachko I."/>
            <person name="Sullivan S."/>
            <person name="Sone E.D."/>
            <person name="Koren S."/>
            <person name="Silverstein K.A.T."/>
            <person name="Beckman K.B."/>
            <person name="Gohl D.M."/>
        </authorList>
    </citation>
    <scope>NUCLEOTIDE SEQUENCE</scope>
    <source>
        <strain evidence="1">Duluth1</strain>
        <tissue evidence="1">Whole animal</tissue>
    </source>
</reference>
<name>A0A9D4QTU6_DREPO</name>
<evidence type="ECO:0000313" key="1">
    <source>
        <dbReference type="EMBL" id="KAH3842447.1"/>
    </source>
</evidence>
<keyword evidence="2" id="KW-1185">Reference proteome</keyword>
<evidence type="ECO:0000313" key="2">
    <source>
        <dbReference type="Proteomes" id="UP000828390"/>
    </source>
</evidence>
<accession>A0A9D4QTU6</accession>
<comment type="caution">
    <text evidence="1">The sequence shown here is derived from an EMBL/GenBank/DDBJ whole genome shotgun (WGS) entry which is preliminary data.</text>
</comment>
<sequence>MVVPFVANLIDGLAREATLETGGGVRGRCFPGPDQSGVVFCCFVIVISFHWALGNLDDARLLSKNVQLVVRNVSVPSLRFSRQQNRVPGRGWVICLEPEVRVECQVRTSCA</sequence>
<dbReference type="Proteomes" id="UP000828390">
    <property type="component" value="Unassembled WGS sequence"/>
</dbReference>